<reference evidence="1 2" key="1">
    <citation type="submission" date="2024-05" db="EMBL/GenBank/DDBJ databases">
        <title>Sphingomonas sp. HF-S3 16S ribosomal RNA gene Genome sequencing and assembly.</title>
        <authorList>
            <person name="Lee H."/>
        </authorList>
    </citation>
    <scope>NUCLEOTIDE SEQUENCE [LARGE SCALE GENOMIC DNA]</scope>
    <source>
        <strain evidence="1 2">HF-S3</strain>
    </source>
</reference>
<protein>
    <submittedName>
        <fullName evidence="1">Uncharacterized protein</fullName>
    </submittedName>
</protein>
<accession>A0ABV0BF61</accession>
<evidence type="ECO:0000313" key="1">
    <source>
        <dbReference type="EMBL" id="MEN3749887.1"/>
    </source>
</evidence>
<name>A0ABV0BF61_9SPHN</name>
<gene>
    <name evidence="1" type="ORF">TPR58_22130</name>
</gene>
<sequence length="184" mass="20533">MHIEQQQDIRDKTSAVVLAWAADRQPPFTGETAEGFTEAITVAHLVADEAKLSLHRWIDAARRTGISWTEIGNALGISKQAAQQRFSVGGTDAPLLQTGGELIFRRVRYSAVGEMNILREEGLRGSELVATENNALVFRATNEIWEYRRRIGFGSMRKAMASEGWTLVSTWPPLSYFKRRVVAA</sequence>
<keyword evidence="2" id="KW-1185">Reference proteome</keyword>
<proteinExistence type="predicted"/>
<comment type="caution">
    <text evidence="1">The sequence shown here is derived from an EMBL/GenBank/DDBJ whole genome shotgun (WGS) entry which is preliminary data.</text>
</comment>
<evidence type="ECO:0000313" key="2">
    <source>
        <dbReference type="Proteomes" id="UP001427805"/>
    </source>
</evidence>
<organism evidence="1 2">
    <name type="scientific">Sphingomonas rustica</name>
    <dbReference type="NCBI Taxonomy" id="3103142"/>
    <lineage>
        <taxon>Bacteria</taxon>
        <taxon>Pseudomonadati</taxon>
        <taxon>Pseudomonadota</taxon>
        <taxon>Alphaproteobacteria</taxon>
        <taxon>Sphingomonadales</taxon>
        <taxon>Sphingomonadaceae</taxon>
        <taxon>Sphingomonas</taxon>
    </lineage>
</organism>
<dbReference type="Proteomes" id="UP001427805">
    <property type="component" value="Unassembled WGS sequence"/>
</dbReference>
<dbReference type="EMBL" id="JBDIZK010000019">
    <property type="protein sequence ID" value="MEN3749887.1"/>
    <property type="molecule type" value="Genomic_DNA"/>
</dbReference>
<dbReference type="RefSeq" id="WP_346248936.1">
    <property type="nucleotide sequence ID" value="NZ_JBDIZK010000019.1"/>
</dbReference>